<name>A0AAD9R9V2_9HYME</name>
<accession>A0AAD9R9V2</accession>
<reference evidence="1" key="1">
    <citation type="submission" date="2021-08" db="EMBL/GenBank/DDBJ databases">
        <authorList>
            <person name="Misof B."/>
            <person name="Oliver O."/>
            <person name="Podsiadlowski L."/>
            <person name="Donath A."/>
            <person name="Peters R."/>
            <person name="Mayer C."/>
            <person name="Rust J."/>
            <person name="Gunkel S."/>
            <person name="Lesny P."/>
            <person name="Martin S."/>
            <person name="Oeyen J.P."/>
            <person name="Petersen M."/>
            <person name="Panagiotis P."/>
            <person name="Wilbrandt J."/>
            <person name="Tanja T."/>
        </authorList>
    </citation>
    <scope>NUCLEOTIDE SEQUENCE</scope>
    <source>
        <strain evidence="1">GBR_01_08_01A</strain>
        <tissue evidence="1">Thorax + abdomen</tissue>
    </source>
</reference>
<proteinExistence type="predicted"/>
<dbReference type="AlphaFoldDB" id="A0AAD9R9V2"/>
<sequence length="143" mass="16477">MNCTILQKLVVAQCRRNIKCNIYHKFRNFSMTSQKKIVIPVKCSIKVNVYICNRLFYNKAQHFKNVVTNKKGIEENISMLQLKKRLLRKKNVIAGEEASTVPGVWTIKALATAEQYNLEGLEAGLLSQQLYEPRKICTSTNRK</sequence>
<keyword evidence="2" id="KW-1185">Reference proteome</keyword>
<reference evidence="1" key="2">
    <citation type="journal article" date="2023" name="Commun. Biol.">
        <title>Intrasexual cuticular hydrocarbon dimorphism in a wasp sheds light on hydrocarbon biosynthesis genes in Hymenoptera.</title>
        <authorList>
            <person name="Moris V.C."/>
            <person name="Podsiadlowski L."/>
            <person name="Martin S."/>
            <person name="Oeyen J.P."/>
            <person name="Donath A."/>
            <person name="Petersen M."/>
            <person name="Wilbrandt J."/>
            <person name="Misof B."/>
            <person name="Liedtke D."/>
            <person name="Thamm M."/>
            <person name="Scheiner R."/>
            <person name="Schmitt T."/>
            <person name="Niehuis O."/>
        </authorList>
    </citation>
    <scope>NUCLEOTIDE SEQUENCE</scope>
    <source>
        <strain evidence="1">GBR_01_08_01A</strain>
    </source>
</reference>
<evidence type="ECO:0000313" key="1">
    <source>
        <dbReference type="EMBL" id="KAK2575857.1"/>
    </source>
</evidence>
<gene>
    <name evidence="1" type="ORF">KPH14_007231</name>
</gene>
<dbReference type="Proteomes" id="UP001258017">
    <property type="component" value="Unassembled WGS sequence"/>
</dbReference>
<dbReference type="EMBL" id="JAIFRP010004408">
    <property type="protein sequence ID" value="KAK2575857.1"/>
    <property type="molecule type" value="Genomic_DNA"/>
</dbReference>
<protein>
    <submittedName>
        <fullName evidence="1">Uncharacterized protein</fullName>
    </submittedName>
</protein>
<organism evidence="1 2">
    <name type="scientific">Odynerus spinipes</name>
    <dbReference type="NCBI Taxonomy" id="1348599"/>
    <lineage>
        <taxon>Eukaryota</taxon>
        <taxon>Metazoa</taxon>
        <taxon>Ecdysozoa</taxon>
        <taxon>Arthropoda</taxon>
        <taxon>Hexapoda</taxon>
        <taxon>Insecta</taxon>
        <taxon>Pterygota</taxon>
        <taxon>Neoptera</taxon>
        <taxon>Endopterygota</taxon>
        <taxon>Hymenoptera</taxon>
        <taxon>Apocrita</taxon>
        <taxon>Aculeata</taxon>
        <taxon>Vespoidea</taxon>
        <taxon>Vespidae</taxon>
        <taxon>Eumeninae</taxon>
        <taxon>Odynerus</taxon>
    </lineage>
</organism>
<comment type="caution">
    <text evidence="1">The sequence shown here is derived from an EMBL/GenBank/DDBJ whole genome shotgun (WGS) entry which is preliminary data.</text>
</comment>
<evidence type="ECO:0000313" key="2">
    <source>
        <dbReference type="Proteomes" id="UP001258017"/>
    </source>
</evidence>